<dbReference type="InterPro" id="IPR011712">
    <property type="entry name" value="Sig_transdc_His_kin_sub3_dim/P"/>
</dbReference>
<evidence type="ECO:0000256" key="5">
    <source>
        <dbReference type="ARBA" id="ARBA00022741"/>
    </source>
</evidence>
<dbReference type="InterPro" id="IPR036890">
    <property type="entry name" value="HATPase_C_sf"/>
</dbReference>
<dbReference type="EMBL" id="FOAW01000002">
    <property type="protein sequence ID" value="SEK58049.1"/>
    <property type="molecule type" value="Genomic_DNA"/>
</dbReference>
<dbReference type="Proteomes" id="UP000198677">
    <property type="component" value="Unassembled WGS sequence"/>
</dbReference>
<dbReference type="GO" id="GO:0005524">
    <property type="term" value="F:ATP binding"/>
    <property type="evidence" value="ECO:0007669"/>
    <property type="project" value="UniProtKB-KW"/>
</dbReference>
<feature type="transmembrane region" description="Helical" evidence="9">
    <location>
        <begin position="207"/>
        <end position="229"/>
    </location>
</feature>
<feature type="transmembrane region" description="Helical" evidence="9">
    <location>
        <begin position="116"/>
        <end position="137"/>
    </location>
</feature>
<keyword evidence="9" id="KW-0472">Membrane</keyword>
<keyword evidence="7" id="KW-0067">ATP-binding</keyword>
<evidence type="ECO:0000256" key="4">
    <source>
        <dbReference type="ARBA" id="ARBA00022679"/>
    </source>
</evidence>
<keyword evidence="8" id="KW-0902">Two-component regulatory system</keyword>
<feature type="transmembrane region" description="Helical" evidence="9">
    <location>
        <begin position="89"/>
        <end position="109"/>
    </location>
</feature>
<evidence type="ECO:0000259" key="10">
    <source>
        <dbReference type="SMART" id="SM00387"/>
    </source>
</evidence>
<keyword evidence="3" id="KW-0597">Phosphoprotein</keyword>
<evidence type="ECO:0000256" key="8">
    <source>
        <dbReference type="ARBA" id="ARBA00023012"/>
    </source>
</evidence>
<feature type="transmembrane region" description="Helical" evidence="9">
    <location>
        <begin position="303"/>
        <end position="327"/>
    </location>
</feature>
<feature type="transmembrane region" description="Helical" evidence="9">
    <location>
        <begin position="157"/>
        <end position="175"/>
    </location>
</feature>
<dbReference type="Gene3D" id="3.30.565.10">
    <property type="entry name" value="Histidine kinase-like ATPase, C-terminal domain"/>
    <property type="match status" value="1"/>
</dbReference>
<keyword evidence="9" id="KW-1133">Transmembrane helix</keyword>
<dbReference type="Gene3D" id="1.20.5.1930">
    <property type="match status" value="1"/>
</dbReference>
<evidence type="ECO:0000256" key="1">
    <source>
        <dbReference type="ARBA" id="ARBA00000085"/>
    </source>
</evidence>
<dbReference type="GO" id="GO:0000155">
    <property type="term" value="F:phosphorelay sensor kinase activity"/>
    <property type="evidence" value="ECO:0007669"/>
    <property type="project" value="InterPro"/>
</dbReference>
<organism evidence="11 12">
    <name type="scientific">Rhodococcus maanshanensis</name>
    <dbReference type="NCBI Taxonomy" id="183556"/>
    <lineage>
        <taxon>Bacteria</taxon>
        <taxon>Bacillati</taxon>
        <taxon>Actinomycetota</taxon>
        <taxon>Actinomycetes</taxon>
        <taxon>Mycobacteriales</taxon>
        <taxon>Nocardiaceae</taxon>
        <taxon>Rhodococcus</taxon>
    </lineage>
</organism>
<dbReference type="EC" id="2.7.13.3" evidence="2"/>
<keyword evidence="4" id="KW-0808">Transferase</keyword>
<evidence type="ECO:0000256" key="3">
    <source>
        <dbReference type="ARBA" id="ARBA00022553"/>
    </source>
</evidence>
<keyword evidence="6 11" id="KW-0418">Kinase</keyword>
<dbReference type="CDD" id="cd16917">
    <property type="entry name" value="HATPase_UhpB-NarQ-NarX-like"/>
    <property type="match status" value="1"/>
</dbReference>
<feature type="transmembrane region" description="Helical" evidence="9">
    <location>
        <begin position="241"/>
        <end position="261"/>
    </location>
</feature>
<evidence type="ECO:0000256" key="7">
    <source>
        <dbReference type="ARBA" id="ARBA00022840"/>
    </source>
</evidence>
<feature type="transmembrane region" description="Helical" evidence="9">
    <location>
        <begin position="182"/>
        <end position="201"/>
    </location>
</feature>
<keyword evidence="5" id="KW-0547">Nucleotide-binding</keyword>
<dbReference type="Pfam" id="PF07730">
    <property type="entry name" value="HisKA_3"/>
    <property type="match status" value="1"/>
</dbReference>
<name>A0A1H7I686_9NOCA</name>
<evidence type="ECO:0000256" key="9">
    <source>
        <dbReference type="SAM" id="Phobius"/>
    </source>
</evidence>
<dbReference type="InterPro" id="IPR003594">
    <property type="entry name" value="HATPase_dom"/>
</dbReference>
<evidence type="ECO:0000313" key="12">
    <source>
        <dbReference type="Proteomes" id="UP000198677"/>
    </source>
</evidence>
<dbReference type="PANTHER" id="PTHR24421:SF10">
    <property type="entry name" value="NITRATE_NITRITE SENSOR PROTEIN NARQ"/>
    <property type="match status" value="1"/>
</dbReference>
<dbReference type="SUPFAM" id="SSF55874">
    <property type="entry name" value="ATPase domain of HSP90 chaperone/DNA topoisomerase II/histidine kinase"/>
    <property type="match status" value="1"/>
</dbReference>
<accession>A0A1H7I686</accession>
<keyword evidence="9" id="KW-0812">Transmembrane</keyword>
<sequence length="698" mass="73620">MALGAFRAGVTQNGPPDCESFWPVSGPEGLTDAGGAYEEERLSERSGGSAGTGGWPVPAGVLAFTSWLLGVLALVAFVAAEPTLDADQLFFLVDLLGAGVYGTVAGVVLARRVHPVPIILGLTGIGVGLAAFSYGYTQLALVRPGLPAVAAIEPLQNTAWIPGTLALFLVIPWLIRDHRLEPVARAGLLLGTATIVWYFVARTYTDIAQIWLIAPVVTVGLLAAADAAWRWRRGPVDERVGLGWLCLGTVLMALSFVPLALPPTWPSLWMLTPLIHLAVQAFYPAAILVSILRQRMWGLDLAVSRAVLAGTLTVALLALYVVVATALARLLPAADSVLAQAVAAGAVAVAVQPSRMWLQRRVHDLVYGEGRDPARAVRRLGARFAEAETPEDLVSELAAGVAVALRLESVSVWRSDDTDPVASFGNPTGHPTTVELIHRGAQVGRLTVTAPPGETLGSRSRKSLDELASVVAAGLVLVQATQDLDAARERLSTVRLEERRVIRRELHDGLGPSLAGIRLGLQGVRNLLRTDSDAAVRLLESLQVQLDHQVDGVRSLSRNLFPPILDELGLAAALEELAVQHARGGFALDVRAQLPARVDPYAGAAAYGIVVEAVSNARRHSGADGCRVEAVCAATESGGRQLTVTIRDGGSGFDAGREAGVGTRSMRERAGELGGTLVIDSVHPHGTRVTARLPLTAS</sequence>
<evidence type="ECO:0000256" key="2">
    <source>
        <dbReference type="ARBA" id="ARBA00012438"/>
    </source>
</evidence>
<dbReference type="PANTHER" id="PTHR24421">
    <property type="entry name" value="NITRATE/NITRITE SENSOR PROTEIN NARX-RELATED"/>
    <property type="match status" value="1"/>
</dbReference>
<feature type="transmembrane region" description="Helical" evidence="9">
    <location>
        <begin position="55"/>
        <end position="77"/>
    </location>
</feature>
<dbReference type="GO" id="GO:0046983">
    <property type="term" value="F:protein dimerization activity"/>
    <property type="evidence" value="ECO:0007669"/>
    <property type="project" value="InterPro"/>
</dbReference>
<gene>
    <name evidence="11" type="ORF">SAMN05444583_102339</name>
</gene>
<protein>
    <recommendedName>
        <fullName evidence="2">histidine kinase</fullName>
        <ecNumber evidence="2">2.7.13.3</ecNumber>
    </recommendedName>
</protein>
<reference evidence="12" key="1">
    <citation type="submission" date="2016-10" db="EMBL/GenBank/DDBJ databases">
        <authorList>
            <person name="Varghese N."/>
            <person name="Submissions S."/>
        </authorList>
    </citation>
    <scope>NUCLEOTIDE SEQUENCE [LARGE SCALE GENOMIC DNA]</scope>
    <source>
        <strain evidence="12">DSM 44675</strain>
    </source>
</reference>
<dbReference type="GO" id="GO:0016020">
    <property type="term" value="C:membrane"/>
    <property type="evidence" value="ECO:0007669"/>
    <property type="project" value="InterPro"/>
</dbReference>
<dbReference type="SMART" id="SM00387">
    <property type="entry name" value="HATPase_c"/>
    <property type="match status" value="1"/>
</dbReference>
<evidence type="ECO:0000256" key="6">
    <source>
        <dbReference type="ARBA" id="ARBA00022777"/>
    </source>
</evidence>
<dbReference type="InterPro" id="IPR050482">
    <property type="entry name" value="Sensor_HK_TwoCompSys"/>
</dbReference>
<proteinExistence type="predicted"/>
<feature type="transmembrane region" description="Helical" evidence="9">
    <location>
        <begin position="267"/>
        <end position="291"/>
    </location>
</feature>
<dbReference type="AlphaFoldDB" id="A0A1H7I686"/>
<evidence type="ECO:0000313" key="11">
    <source>
        <dbReference type="EMBL" id="SEK58049.1"/>
    </source>
</evidence>
<keyword evidence="12" id="KW-1185">Reference proteome</keyword>
<comment type="catalytic activity">
    <reaction evidence="1">
        <text>ATP + protein L-histidine = ADP + protein N-phospho-L-histidine.</text>
        <dbReference type="EC" id="2.7.13.3"/>
    </reaction>
</comment>
<feature type="domain" description="Histidine kinase/HSP90-like ATPase" evidence="10">
    <location>
        <begin position="601"/>
        <end position="697"/>
    </location>
</feature>
<dbReference type="Pfam" id="PF02518">
    <property type="entry name" value="HATPase_c"/>
    <property type="match status" value="1"/>
</dbReference>